<proteinExistence type="inferred from homology"/>
<dbReference type="InParanoid" id="A0A5F7ZMR7"/>
<dbReference type="AlphaFoldDB" id="A0A5F7ZMR7"/>
<dbReference type="Bgee" id="ENSMMUG00000012309">
    <property type="expression patterns" value="Expressed in hindlimb stylopod muscle and 12 other cell types or tissues"/>
</dbReference>
<dbReference type="STRING" id="9544.ENSMMUP00000065916"/>
<evidence type="ECO:0000313" key="6">
    <source>
        <dbReference type="Ensembl" id="ENSMMUP00000065916.1"/>
    </source>
</evidence>
<evidence type="ECO:0000313" key="7">
    <source>
        <dbReference type="Proteomes" id="UP000006718"/>
    </source>
</evidence>
<feature type="region of interest" description="Disordered" evidence="5">
    <location>
        <begin position="1"/>
        <end position="65"/>
    </location>
</feature>
<accession>A0A5F7ZMR7</accession>
<feature type="compositionally biased region" description="Polar residues" evidence="5">
    <location>
        <begin position="10"/>
        <end position="51"/>
    </location>
</feature>
<comment type="similarity">
    <text evidence="1">Belongs to the peptidase C15 family.</text>
</comment>
<reference evidence="7" key="1">
    <citation type="journal article" date="2007" name="Science">
        <title>Evolutionary and biomedical insights from the rhesus macaque genome.</title>
        <authorList>
            <person name="Gibbs R.A."/>
            <person name="Rogers J."/>
            <person name="Katze M.G."/>
            <person name="Bumgarner R."/>
            <person name="Weinstock G.M."/>
            <person name="Mardis E.R."/>
            <person name="Remington K.A."/>
            <person name="Strausberg R.L."/>
            <person name="Venter J.C."/>
            <person name="Wilson R.K."/>
            <person name="Batzer M.A."/>
            <person name="Bustamante C.D."/>
            <person name="Eichler E.E."/>
            <person name="Hahn M.W."/>
            <person name="Hardison R.C."/>
            <person name="Makova K.D."/>
            <person name="Miller W."/>
            <person name="Milosavljevic A."/>
            <person name="Palermo R.E."/>
            <person name="Siepel A."/>
            <person name="Sikela J.M."/>
            <person name="Attaway T."/>
            <person name="Bell S."/>
            <person name="Bernard K.E."/>
            <person name="Buhay C.J."/>
            <person name="Chandrabose M.N."/>
            <person name="Dao M."/>
            <person name="Davis C."/>
            <person name="Delehaunty K.D."/>
            <person name="Ding Y."/>
            <person name="Dinh H.H."/>
            <person name="Dugan-Rocha S."/>
            <person name="Fulton L.A."/>
            <person name="Gabisi R.A."/>
            <person name="Garner T.T."/>
            <person name="Godfrey J."/>
            <person name="Hawes A.C."/>
            <person name="Hernandez J."/>
            <person name="Hines S."/>
            <person name="Holder M."/>
            <person name="Hume J."/>
            <person name="Jhangiani S.N."/>
            <person name="Joshi V."/>
            <person name="Khan Z.M."/>
            <person name="Kirkness E.F."/>
            <person name="Cree A."/>
            <person name="Fowler R.G."/>
            <person name="Lee S."/>
            <person name="Lewis L.R."/>
            <person name="Li Z."/>
            <person name="Liu Y.-S."/>
            <person name="Moore S.M."/>
            <person name="Muzny D."/>
            <person name="Nazareth L.V."/>
            <person name="Ngo D.N."/>
            <person name="Okwuonu G.O."/>
            <person name="Pai G."/>
            <person name="Parker D."/>
            <person name="Paul H.A."/>
            <person name="Pfannkoch C."/>
            <person name="Pohl C.S."/>
            <person name="Rogers Y.-H.C."/>
            <person name="Ruiz S.J."/>
            <person name="Sabo A."/>
            <person name="Santibanez J."/>
            <person name="Schneider B.W."/>
            <person name="Smith S.M."/>
            <person name="Sodergren E."/>
            <person name="Svatek A.F."/>
            <person name="Utterback T.R."/>
            <person name="Vattathil S."/>
            <person name="Warren W."/>
            <person name="White C.S."/>
            <person name="Chinwalla A.T."/>
            <person name="Feng Y."/>
            <person name="Halpern A.L."/>
            <person name="Hillier L.W."/>
            <person name="Huang X."/>
            <person name="Minx P."/>
            <person name="Nelson J.O."/>
            <person name="Pepin K.H."/>
            <person name="Qin X."/>
            <person name="Sutton G.G."/>
            <person name="Venter E."/>
            <person name="Walenz B.P."/>
            <person name="Wallis J.W."/>
            <person name="Worley K.C."/>
            <person name="Yang S.-P."/>
            <person name="Jones S.M."/>
            <person name="Marra M.A."/>
            <person name="Rocchi M."/>
            <person name="Schein J.E."/>
            <person name="Baertsch R."/>
            <person name="Clarke L."/>
            <person name="Csuros M."/>
            <person name="Glasscock J."/>
            <person name="Harris R.A."/>
            <person name="Havlak P."/>
            <person name="Jackson A.R."/>
            <person name="Jiang H."/>
            <person name="Liu Y."/>
            <person name="Messina D.N."/>
            <person name="Shen Y."/>
            <person name="Song H.X.-Z."/>
            <person name="Wylie T."/>
            <person name="Zhang L."/>
            <person name="Birney E."/>
            <person name="Han K."/>
            <person name="Konkel M.K."/>
            <person name="Lee J."/>
            <person name="Smit A.F.A."/>
            <person name="Ullmer B."/>
            <person name="Wang H."/>
            <person name="Xing J."/>
            <person name="Burhans R."/>
            <person name="Cheng Z."/>
            <person name="Karro J.E."/>
            <person name="Ma J."/>
            <person name="Raney B."/>
            <person name="She X."/>
            <person name="Cox M.J."/>
            <person name="Demuth J.P."/>
            <person name="Dumas L.J."/>
            <person name="Han S.-G."/>
            <person name="Hopkins J."/>
            <person name="Karimpour-Fard A."/>
            <person name="Kim Y.H."/>
            <person name="Pollack J.R."/>
            <person name="Vinar T."/>
            <person name="Addo-Quaye C."/>
            <person name="Degenhardt J."/>
            <person name="Denby A."/>
            <person name="Hubisz M.J."/>
            <person name="Indap A."/>
            <person name="Kosiol C."/>
            <person name="Lahn B.T."/>
            <person name="Lawson H.A."/>
            <person name="Marklein A."/>
            <person name="Nielsen R."/>
            <person name="Vallender E.J."/>
            <person name="Clark A.G."/>
            <person name="Ferguson B."/>
            <person name="Hernandez R.D."/>
            <person name="Hirani K."/>
            <person name="Kehrer-Sawatzki H."/>
            <person name="Kolb J."/>
            <person name="Patil S."/>
            <person name="Pu L.-L."/>
            <person name="Ren Y."/>
            <person name="Smith D.G."/>
            <person name="Wheeler D.A."/>
            <person name="Schenck I."/>
            <person name="Ball E.V."/>
            <person name="Chen R."/>
            <person name="Cooper D.N."/>
            <person name="Giardine B."/>
            <person name="Hsu F."/>
            <person name="Kent W.J."/>
            <person name="Lesk A."/>
            <person name="Nelson D.L."/>
            <person name="O'brien W.E."/>
            <person name="Pruefer K."/>
            <person name="Stenson P.D."/>
            <person name="Wallace J.C."/>
            <person name="Ke H."/>
            <person name="Liu X.-M."/>
            <person name="Wang P."/>
            <person name="Xiang A.P."/>
            <person name="Yang F."/>
            <person name="Barber G.P."/>
            <person name="Haussler D."/>
            <person name="Karolchik D."/>
            <person name="Kern A.D."/>
            <person name="Kuhn R.M."/>
            <person name="Smith K.E."/>
            <person name="Zwieg A.S."/>
        </authorList>
    </citation>
    <scope>NUCLEOTIDE SEQUENCE [LARGE SCALE GENOMIC DNA]</scope>
    <source>
        <strain evidence="7">17573</strain>
    </source>
</reference>
<dbReference type="Proteomes" id="UP000006718">
    <property type="component" value="Chromosome 7"/>
</dbReference>
<dbReference type="Ensembl" id="ENSMMUT00000095101.1">
    <property type="protein sequence ID" value="ENSMMUP00000065916.1"/>
    <property type="gene ID" value="ENSMMUG00000012309.4"/>
</dbReference>
<evidence type="ECO:0000256" key="2">
    <source>
        <dbReference type="ARBA" id="ARBA00022670"/>
    </source>
</evidence>
<feature type="region of interest" description="Disordered" evidence="5">
    <location>
        <begin position="177"/>
        <end position="197"/>
    </location>
</feature>
<sequence length="363" mass="39249">TTCRVAHSAQDGTPLSTFYPSQTPLHPRQTGTAGGQTLSSPLNHPEQQTDPRPNVQKVPAGAPTRCPELDRSALKGHRLNTLPQILGLSGLRTLRKPGGQEGLGSRSIAAPLPRPARGQAEETPELREHRARPLGSRLTQEAQSELPLRLHGFPAQLRGGDWFWALPAALGEFQLGSSEGKNPAAQDPGAQRPELSKLGLGNDTVVQLRTLELPVDYREAKQRVTGIWEDHQPQLVVHVGMDTCAKAIILEQSGKNQGYQDTDIRGFRPEGGVCLPGGPDMLESGVCMKAVCKHVAVEDVEVLFSRDAGRYVCDYTYYLSLHHGKGCAALIHVPPLSRGLPASLLGRALQVIIQEMLEECGKA</sequence>
<dbReference type="SUPFAM" id="SSF53182">
    <property type="entry name" value="Pyrrolidone carboxyl peptidase (pyroglutamate aminopeptidase)"/>
    <property type="match status" value="1"/>
</dbReference>
<name>A0A5F7ZMR7_MACMU</name>
<keyword evidence="7" id="KW-1185">Reference proteome</keyword>
<keyword evidence="4" id="KW-0788">Thiol protease</keyword>
<evidence type="ECO:0000256" key="3">
    <source>
        <dbReference type="ARBA" id="ARBA00022801"/>
    </source>
</evidence>
<organism evidence="6 7">
    <name type="scientific">Macaca mulatta</name>
    <name type="common">Rhesus macaque</name>
    <dbReference type="NCBI Taxonomy" id="9544"/>
    <lineage>
        <taxon>Eukaryota</taxon>
        <taxon>Metazoa</taxon>
        <taxon>Chordata</taxon>
        <taxon>Craniata</taxon>
        <taxon>Vertebrata</taxon>
        <taxon>Euteleostomi</taxon>
        <taxon>Mammalia</taxon>
        <taxon>Eutheria</taxon>
        <taxon>Euarchontoglires</taxon>
        <taxon>Primates</taxon>
        <taxon>Haplorrhini</taxon>
        <taxon>Catarrhini</taxon>
        <taxon>Cercopithecidae</taxon>
        <taxon>Cercopithecinae</taxon>
        <taxon>Macaca</taxon>
    </lineage>
</organism>
<keyword evidence="3" id="KW-0378">Hydrolase</keyword>
<dbReference type="PANTHER" id="PTHR23402">
    <property type="entry name" value="PROTEASE FAMILY C15 PYROGLUTAMYL-PEPTIDASE I-RELATED"/>
    <property type="match status" value="1"/>
</dbReference>
<dbReference type="InterPro" id="IPR016125">
    <property type="entry name" value="Peptidase_C15-like"/>
</dbReference>
<dbReference type="InterPro" id="IPR036440">
    <property type="entry name" value="Peptidase_C15-like_sf"/>
</dbReference>
<reference evidence="6" key="2">
    <citation type="submission" date="2019-01" db="EMBL/GenBank/DDBJ databases">
        <authorList>
            <person name="Graves T."/>
            <person name="Eichler E.E."/>
            <person name="Wilson R.K."/>
        </authorList>
    </citation>
    <scope>NUCLEOTIDE SEQUENCE [LARGE SCALE GENOMIC DNA]</scope>
    <source>
        <strain evidence="6">17573</strain>
    </source>
</reference>
<protein>
    <submittedName>
        <fullName evidence="6">Pyroglutamyl-peptidase I like</fullName>
    </submittedName>
</protein>
<dbReference type="Gene3D" id="3.40.630.20">
    <property type="entry name" value="Peptidase C15, pyroglutamyl peptidase I-like"/>
    <property type="match status" value="1"/>
</dbReference>
<dbReference type="GO" id="GO:0008234">
    <property type="term" value="F:cysteine-type peptidase activity"/>
    <property type="evidence" value="ECO:0007669"/>
    <property type="project" value="UniProtKB-KW"/>
</dbReference>
<dbReference type="SMR" id="A0A5F7ZMR7"/>
<reference evidence="6" key="3">
    <citation type="submission" date="2025-08" db="UniProtKB">
        <authorList>
            <consortium name="Ensembl"/>
        </authorList>
    </citation>
    <scope>IDENTIFICATION</scope>
    <source>
        <strain evidence="6">17573</strain>
    </source>
</reference>
<evidence type="ECO:0000313" key="8">
    <source>
        <dbReference type="VGNC" id="VGNC:99216"/>
    </source>
</evidence>
<keyword evidence="2" id="KW-0645">Protease</keyword>
<reference evidence="6" key="4">
    <citation type="submission" date="2025-09" db="UniProtKB">
        <authorList>
            <consortium name="Ensembl"/>
        </authorList>
    </citation>
    <scope>IDENTIFICATION</scope>
    <source>
        <strain evidence="6">17573</strain>
    </source>
</reference>
<feature type="region of interest" description="Disordered" evidence="5">
    <location>
        <begin position="96"/>
        <end position="140"/>
    </location>
</feature>
<dbReference type="GeneTree" id="ENSGT00390000015368"/>
<evidence type="ECO:0000256" key="4">
    <source>
        <dbReference type="ARBA" id="ARBA00022807"/>
    </source>
</evidence>
<dbReference type="PaxDb" id="9544-ENSMMUP00000016142"/>
<dbReference type="FunFam" id="3.40.630.20:FF:000004">
    <property type="entry name" value="Pyroglutamyl-peptidase I like"/>
    <property type="match status" value="1"/>
</dbReference>
<dbReference type="GO" id="GO:0006508">
    <property type="term" value="P:proteolysis"/>
    <property type="evidence" value="ECO:0007669"/>
    <property type="project" value="UniProtKB-KW"/>
</dbReference>
<gene>
    <name evidence="6 8" type="primary">PGPEP1L</name>
</gene>
<dbReference type="VGNC" id="VGNC:99216">
    <property type="gene designation" value="PGPEP1L"/>
</dbReference>
<dbReference type="ExpressionAtlas" id="A0A5F7ZMR7">
    <property type="expression patterns" value="baseline"/>
</dbReference>
<evidence type="ECO:0000256" key="1">
    <source>
        <dbReference type="ARBA" id="ARBA00006641"/>
    </source>
</evidence>
<dbReference type="PANTHER" id="PTHR23402:SF15">
    <property type="entry name" value="PYROGLUTAMYL-PEPTIDASE 1-LIKE PROTEIN"/>
    <property type="match status" value="1"/>
</dbReference>
<dbReference type="Pfam" id="PF01470">
    <property type="entry name" value="Peptidase_C15"/>
    <property type="match status" value="1"/>
</dbReference>
<evidence type="ECO:0000256" key="5">
    <source>
        <dbReference type="SAM" id="MobiDB-lite"/>
    </source>
</evidence>
<dbReference type="VEuPathDB" id="HostDB:ENSMMUG00000012309"/>